<dbReference type="Pfam" id="PF01047">
    <property type="entry name" value="MarR"/>
    <property type="match status" value="1"/>
</dbReference>
<dbReference type="Gene3D" id="1.10.10.10">
    <property type="entry name" value="Winged helix-like DNA-binding domain superfamily/Winged helix DNA-binding domain"/>
    <property type="match status" value="1"/>
</dbReference>
<evidence type="ECO:0000313" key="1">
    <source>
        <dbReference type="EMBL" id="SDD29701.1"/>
    </source>
</evidence>
<dbReference type="AlphaFoldDB" id="A0A1G6TKX1"/>
<dbReference type="PANTHER" id="PTHR33164:SF107">
    <property type="entry name" value="TRANSCRIPTIONAL REGULATORY PROTEIN"/>
    <property type="match status" value="1"/>
</dbReference>
<dbReference type="EMBL" id="FMZE01000007">
    <property type="protein sequence ID" value="SDD29701.1"/>
    <property type="molecule type" value="Genomic_DNA"/>
</dbReference>
<protein>
    <submittedName>
        <fullName evidence="1">DNA-binding transcriptional regulator, MarR family</fullName>
    </submittedName>
</protein>
<dbReference type="InterPro" id="IPR039422">
    <property type="entry name" value="MarR/SlyA-like"/>
</dbReference>
<dbReference type="SUPFAM" id="SSF46785">
    <property type="entry name" value="Winged helix' DNA-binding domain"/>
    <property type="match status" value="1"/>
</dbReference>
<gene>
    <name evidence="1" type="ORF">SAMN05421630_107175</name>
</gene>
<dbReference type="GO" id="GO:0006950">
    <property type="term" value="P:response to stress"/>
    <property type="evidence" value="ECO:0007669"/>
    <property type="project" value="TreeGrafter"/>
</dbReference>
<reference evidence="1 2" key="1">
    <citation type="submission" date="2016-10" db="EMBL/GenBank/DDBJ databases">
        <authorList>
            <person name="de Groot N.N."/>
        </authorList>
    </citation>
    <scope>NUCLEOTIDE SEQUENCE [LARGE SCALE GENOMIC DNA]</scope>
    <source>
        <strain evidence="1 2">CGMCC 4.5506</strain>
    </source>
</reference>
<dbReference type="GO" id="GO:0003700">
    <property type="term" value="F:DNA-binding transcription factor activity"/>
    <property type="evidence" value="ECO:0007669"/>
    <property type="project" value="InterPro"/>
</dbReference>
<dbReference type="PRINTS" id="PR00598">
    <property type="entry name" value="HTHMARR"/>
</dbReference>
<dbReference type="InterPro" id="IPR036388">
    <property type="entry name" value="WH-like_DNA-bd_sf"/>
</dbReference>
<dbReference type="PANTHER" id="PTHR33164">
    <property type="entry name" value="TRANSCRIPTIONAL REGULATOR, MARR FAMILY"/>
    <property type="match status" value="1"/>
</dbReference>
<organism evidence="1 2">
    <name type="scientific">Prauserella marina</name>
    <dbReference type="NCBI Taxonomy" id="530584"/>
    <lineage>
        <taxon>Bacteria</taxon>
        <taxon>Bacillati</taxon>
        <taxon>Actinomycetota</taxon>
        <taxon>Actinomycetes</taxon>
        <taxon>Pseudonocardiales</taxon>
        <taxon>Pseudonocardiaceae</taxon>
        <taxon>Prauserella</taxon>
    </lineage>
</organism>
<dbReference type="InterPro" id="IPR036390">
    <property type="entry name" value="WH_DNA-bd_sf"/>
</dbReference>
<dbReference type="InterPro" id="IPR000835">
    <property type="entry name" value="HTH_MarR-typ"/>
</dbReference>
<accession>A0A1G6TKX1</accession>
<dbReference type="PROSITE" id="PS50995">
    <property type="entry name" value="HTH_MARR_2"/>
    <property type="match status" value="1"/>
</dbReference>
<evidence type="ECO:0000313" key="2">
    <source>
        <dbReference type="Proteomes" id="UP000199494"/>
    </source>
</evidence>
<dbReference type="Proteomes" id="UP000199494">
    <property type="component" value="Unassembled WGS sequence"/>
</dbReference>
<dbReference type="SMART" id="SM00347">
    <property type="entry name" value="HTH_MARR"/>
    <property type="match status" value="1"/>
</dbReference>
<dbReference type="GO" id="GO:0003677">
    <property type="term" value="F:DNA binding"/>
    <property type="evidence" value="ECO:0007669"/>
    <property type="project" value="UniProtKB-KW"/>
</dbReference>
<keyword evidence="1" id="KW-0238">DNA-binding</keyword>
<dbReference type="OrthoDB" id="3216907at2"/>
<dbReference type="STRING" id="530584.SAMN05421630_107175"/>
<name>A0A1G6TKX1_9PSEU</name>
<keyword evidence="2" id="KW-1185">Reference proteome</keyword>
<proteinExistence type="predicted"/>
<sequence>MWLEATMSGTVEDAMFADALVRLSQLVQNVFGEVARRHDLTPQQIRLLCVLSEGSEGMAALGRVLNLEKSSLSGFIDRVERRGLVERVRDSSDRRACQVALTERGSALATRTHSEVVAELGRRADLLGASERAVFAAAVDAMAGIPVS</sequence>